<sequence length="46" mass="5159">MSNGKVMITRRTHRGMVTAMKVLALVALSWGVAFPALFWSLNRLIN</sequence>
<accession>A0ABU5DQI5</accession>
<gene>
    <name evidence="1" type="ORF">SNE35_29045</name>
</gene>
<protein>
    <submittedName>
        <fullName evidence="1">Uncharacterized protein</fullName>
    </submittedName>
</protein>
<name>A0ABU5DQI5_9BURK</name>
<organism evidence="1 2">
    <name type="scientific">Roseateles agri</name>
    <dbReference type="NCBI Taxonomy" id="3098619"/>
    <lineage>
        <taxon>Bacteria</taxon>
        <taxon>Pseudomonadati</taxon>
        <taxon>Pseudomonadota</taxon>
        <taxon>Betaproteobacteria</taxon>
        <taxon>Burkholderiales</taxon>
        <taxon>Sphaerotilaceae</taxon>
        <taxon>Roseateles</taxon>
    </lineage>
</organism>
<comment type="caution">
    <text evidence="1">The sequence shown here is derived from an EMBL/GenBank/DDBJ whole genome shotgun (WGS) entry which is preliminary data.</text>
</comment>
<proteinExistence type="predicted"/>
<keyword evidence="2" id="KW-1185">Reference proteome</keyword>
<evidence type="ECO:0000313" key="1">
    <source>
        <dbReference type="EMBL" id="MDY0748580.1"/>
    </source>
</evidence>
<dbReference type="Proteomes" id="UP001285263">
    <property type="component" value="Unassembled WGS sequence"/>
</dbReference>
<reference evidence="1 2" key="1">
    <citation type="submission" date="2023-11" db="EMBL/GenBank/DDBJ databases">
        <title>Paucibacter sp. nov., isolated from fresh soil in Korea.</title>
        <authorList>
            <person name="Le N.T.T."/>
        </authorList>
    </citation>
    <scope>NUCLEOTIDE SEQUENCE [LARGE SCALE GENOMIC DNA]</scope>
    <source>
        <strain evidence="1 2">R3-3</strain>
    </source>
</reference>
<evidence type="ECO:0000313" key="2">
    <source>
        <dbReference type="Proteomes" id="UP001285263"/>
    </source>
</evidence>
<dbReference type="RefSeq" id="WP_320426549.1">
    <property type="nucleotide sequence ID" value="NZ_JAXCLA010000011.1"/>
</dbReference>
<dbReference type="EMBL" id="JAXCLA010000011">
    <property type="protein sequence ID" value="MDY0748580.1"/>
    <property type="molecule type" value="Genomic_DNA"/>
</dbReference>